<dbReference type="EnsemblPlants" id="AET5Gv20228800.7">
    <property type="protein sequence ID" value="AET5Gv20228800.7"/>
    <property type="gene ID" value="AET5Gv20228800"/>
</dbReference>
<dbReference type="GO" id="GO:0055075">
    <property type="term" value="P:potassium ion homeostasis"/>
    <property type="evidence" value="ECO:0007669"/>
    <property type="project" value="InterPro"/>
</dbReference>
<dbReference type="InterPro" id="IPR036259">
    <property type="entry name" value="MFS_trans_sf"/>
</dbReference>
<evidence type="ECO:0000313" key="8">
    <source>
        <dbReference type="Proteomes" id="UP000015105"/>
    </source>
</evidence>
<dbReference type="InterPro" id="IPR051951">
    <property type="entry name" value="UNC-93_regulatory"/>
</dbReference>
<evidence type="ECO:0000256" key="5">
    <source>
        <dbReference type="ARBA" id="ARBA00023136"/>
    </source>
</evidence>
<feature type="transmembrane region" description="Helical" evidence="6">
    <location>
        <begin position="323"/>
        <end position="343"/>
    </location>
</feature>
<dbReference type="InterPro" id="IPR010291">
    <property type="entry name" value="Ion_channel_UNC-93"/>
</dbReference>
<reference evidence="7" key="4">
    <citation type="submission" date="2019-03" db="UniProtKB">
        <authorList>
            <consortium name="EnsemblPlants"/>
        </authorList>
    </citation>
    <scope>IDENTIFICATION</scope>
</reference>
<dbReference type="Pfam" id="PF05978">
    <property type="entry name" value="UNC-93"/>
    <property type="match status" value="1"/>
</dbReference>
<feature type="transmembrane region" description="Helical" evidence="6">
    <location>
        <begin position="349"/>
        <end position="369"/>
    </location>
</feature>
<evidence type="ECO:0008006" key="9">
    <source>
        <dbReference type="Google" id="ProtNLM"/>
    </source>
</evidence>
<dbReference type="Gramene" id="AET5Gv20228800.7">
    <property type="protein sequence ID" value="AET5Gv20228800.7"/>
    <property type="gene ID" value="AET5Gv20228800"/>
</dbReference>
<dbReference type="SUPFAM" id="SSF103473">
    <property type="entry name" value="MFS general substrate transporter"/>
    <property type="match status" value="1"/>
</dbReference>
<dbReference type="GO" id="GO:0016020">
    <property type="term" value="C:membrane"/>
    <property type="evidence" value="ECO:0007669"/>
    <property type="project" value="UniProtKB-SubCell"/>
</dbReference>
<feature type="transmembrane region" description="Helical" evidence="6">
    <location>
        <begin position="285"/>
        <end position="311"/>
    </location>
</feature>
<feature type="transmembrane region" description="Helical" evidence="6">
    <location>
        <begin position="42"/>
        <end position="59"/>
    </location>
</feature>
<feature type="transmembrane region" description="Helical" evidence="6">
    <location>
        <begin position="416"/>
        <end position="437"/>
    </location>
</feature>
<keyword evidence="5 6" id="KW-0472">Membrane</keyword>
<keyword evidence="3 6" id="KW-0812">Transmembrane</keyword>
<keyword evidence="4 6" id="KW-1133">Transmembrane helix</keyword>
<reference evidence="7" key="3">
    <citation type="journal article" date="2017" name="Nature">
        <title>Genome sequence of the progenitor of the wheat D genome Aegilops tauschii.</title>
        <authorList>
            <person name="Luo M.C."/>
            <person name="Gu Y.Q."/>
            <person name="Puiu D."/>
            <person name="Wang H."/>
            <person name="Twardziok S.O."/>
            <person name="Deal K.R."/>
            <person name="Huo N."/>
            <person name="Zhu T."/>
            <person name="Wang L."/>
            <person name="Wang Y."/>
            <person name="McGuire P.E."/>
            <person name="Liu S."/>
            <person name="Long H."/>
            <person name="Ramasamy R.K."/>
            <person name="Rodriguez J.C."/>
            <person name="Van S.L."/>
            <person name="Yuan L."/>
            <person name="Wang Z."/>
            <person name="Xia Z."/>
            <person name="Xiao L."/>
            <person name="Anderson O.D."/>
            <person name="Ouyang S."/>
            <person name="Liang Y."/>
            <person name="Zimin A.V."/>
            <person name="Pertea G."/>
            <person name="Qi P."/>
            <person name="Bennetzen J.L."/>
            <person name="Dai X."/>
            <person name="Dawson M.W."/>
            <person name="Muller H.G."/>
            <person name="Kugler K."/>
            <person name="Rivarola-Duarte L."/>
            <person name="Spannagl M."/>
            <person name="Mayer K.F.X."/>
            <person name="Lu F.H."/>
            <person name="Bevan M.W."/>
            <person name="Leroy P."/>
            <person name="Li P."/>
            <person name="You F.M."/>
            <person name="Sun Q."/>
            <person name="Liu Z."/>
            <person name="Lyons E."/>
            <person name="Wicker T."/>
            <person name="Salzberg S.L."/>
            <person name="Devos K.M."/>
            <person name="Dvorak J."/>
        </authorList>
    </citation>
    <scope>NUCLEOTIDE SEQUENCE [LARGE SCALE GENOMIC DNA]</scope>
    <source>
        <strain evidence="7">cv. AL8/78</strain>
    </source>
</reference>
<feature type="transmembrane region" description="Helical" evidence="6">
    <location>
        <begin position="103"/>
        <end position="124"/>
    </location>
</feature>
<reference evidence="7" key="5">
    <citation type="journal article" date="2021" name="G3 (Bethesda)">
        <title>Aegilops tauschii genome assembly Aet v5.0 features greater sequence contiguity and improved annotation.</title>
        <authorList>
            <person name="Wang L."/>
            <person name="Zhu T."/>
            <person name="Rodriguez J.C."/>
            <person name="Deal K.R."/>
            <person name="Dubcovsky J."/>
            <person name="McGuire P.E."/>
            <person name="Lux T."/>
            <person name="Spannagl M."/>
            <person name="Mayer K.F.X."/>
            <person name="Baldrich P."/>
            <person name="Meyers B.C."/>
            <person name="Huo N."/>
            <person name="Gu Y.Q."/>
            <person name="Zhou H."/>
            <person name="Devos K.M."/>
            <person name="Bennetzen J.L."/>
            <person name="Unver T."/>
            <person name="Budak H."/>
            <person name="Gulick P.J."/>
            <person name="Galiba G."/>
            <person name="Kalapos B."/>
            <person name="Nelson D.R."/>
            <person name="Li P."/>
            <person name="You F.M."/>
            <person name="Luo M.C."/>
            <person name="Dvorak J."/>
        </authorList>
    </citation>
    <scope>NUCLEOTIDE SEQUENCE [LARGE SCALE GENOMIC DNA]</scope>
    <source>
        <strain evidence="7">cv. AL8/78</strain>
    </source>
</reference>
<dbReference type="PANTHER" id="PTHR19444:SF13">
    <property type="entry name" value="PROTEIN UNC-93 HOMOLOG A"/>
    <property type="match status" value="1"/>
</dbReference>
<accession>A0A453JXR8</accession>
<reference evidence="8" key="2">
    <citation type="journal article" date="2017" name="Nat. Plants">
        <title>The Aegilops tauschii genome reveals multiple impacts of transposons.</title>
        <authorList>
            <person name="Zhao G."/>
            <person name="Zou C."/>
            <person name="Li K."/>
            <person name="Wang K."/>
            <person name="Li T."/>
            <person name="Gao L."/>
            <person name="Zhang X."/>
            <person name="Wang H."/>
            <person name="Yang Z."/>
            <person name="Liu X."/>
            <person name="Jiang W."/>
            <person name="Mao L."/>
            <person name="Kong X."/>
            <person name="Jiao Y."/>
            <person name="Jia J."/>
        </authorList>
    </citation>
    <scope>NUCLEOTIDE SEQUENCE [LARGE SCALE GENOMIC DNA]</scope>
    <source>
        <strain evidence="8">cv. AL8/78</strain>
    </source>
</reference>
<evidence type="ECO:0000256" key="4">
    <source>
        <dbReference type="ARBA" id="ARBA00022989"/>
    </source>
</evidence>
<evidence type="ECO:0000256" key="6">
    <source>
        <dbReference type="SAM" id="Phobius"/>
    </source>
</evidence>
<feature type="transmembrane region" description="Helical" evidence="6">
    <location>
        <begin position="79"/>
        <end position="98"/>
    </location>
</feature>
<evidence type="ECO:0000256" key="1">
    <source>
        <dbReference type="ARBA" id="ARBA00004141"/>
    </source>
</evidence>
<dbReference type="AlphaFoldDB" id="A0A453JXR8"/>
<feature type="transmembrane region" description="Helical" evidence="6">
    <location>
        <begin position="258"/>
        <end position="279"/>
    </location>
</feature>
<name>A0A453JXR8_AEGTS</name>
<proteinExistence type="inferred from homology"/>
<evidence type="ECO:0000256" key="3">
    <source>
        <dbReference type="ARBA" id="ARBA00022692"/>
    </source>
</evidence>
<evidence type="ECO:0000313" key="7">
    <source>
        <dbReference type="EnsemblPlants" id="AET5Gv20228800.7"/>
    </source>
</evidence>
<dbReference type="PANTHER" id="PTHR19444">
    <property type="entry name" value="UNC-93 RELATED"/>
    <property type="match status" value="1"/>
</dbReference>
<reference evidence="8" key="1">
    <citation type="journal article" date="2014" name="Science">
        <title>Ancient hybridizations among the ancestral genomes of bread wheat.</title>
        <authorList>
            <consortium name="International Wheat Genome Sequencing Consortium,"/>
            <person name="Marcussen T."/>
            <person name="Sandve S.R."/>
            <person name="Heier L."/>
            <person name="Spannagl M."/>
            <person name="Pfeifer M."/>
            <person name="Jakobsen K.S."/>
            <person name="Wulff B.B."/>
            <person name="Steuernagel B."/>
            <person name="Mayer K.F."/>
            <person name="Olsen O.A."/>
        </authorList>
    </citation>
    <scope>NUCLEOTIDE SEQUENCE [LARGE SCALE GENOMIC DNA]</scope>
    <source>
        <strain evidence="8">cv. AL8/78</strain>
    </source>
</reference>
<comment type="subcellular location">
    <subcellularLocation>
        <location evidence="1">Membrane</location>
        <topology evidence="1">Multi-pass membrane protein</topology>
    </subcellularLocation>
</comment>
<protein>
    <recommendedName>
        <fullName evidence="9">UNC93-like protein 3</fullName>
    </recommendedName>
</protein>
<dbReference type="Gene3D" id="1.20.1250.20">
    <property type="entry name" value="MFS general substrate transporter like domains"/>
    <property type="match status" value="1"/>
</dbReference>
<keyword evidence="8" id="KW-1185">Reference proteome</keyword>
<evidence type="ECO:0000256" key="2">
    <source>
        <dbReference type="ARBA" id="ARBA00009172"/>
    </source>
</evidence>
<dbReference type="Proteomes" id="UP000015105">
    <property type="component" value="Chromosome 5D"/>
</dbReference>
<organism evidence="7 8">
    <name type="scientific">Aegilops tauschii subsp. strangulata</name>
    <name type="common">Goatgrass</name>
    <dbReference type="NCBI Taxonomy" id="200361"/>
    <lineage>
        <taxon>Eukaryota</taxon>
        <taxon>Viridiplantae</taxon>
        <taxon>Streptophyta</taxon>
        <taxon>Embryophyta</taxon>
        <taxon>Tracheophyta</taxon>
        <taxon>Spermatophyta</taxon>
        <taxon>Magnoliopsida</taxon>
        <taxon>Liliopsida</taxon>
        <taxon>Poales</taxon>
        <taxon>Poaceae</taxon>
        <taxon>BOP clade</taxon>
        <taxon>Pooideae</taxon>
        <taxon>Triticodae</taxon>
        <taxon>Triticeae</taxon>
        <taxon>Triticinae</taxon>
        <taxon>Aegilops</taxon>
    </lineage>
</organism>
<dbReference type="CDD" id="cd17338">
    <property type="entry name" value="MFS_unc93_like"/>
    <property type="match status" value="1"/>
</dbReference>
<comment type="similarity">
    <text evidence="2">Belongs to the unc-93 family.</text>
</comment>
<feature type="transmembrane region" description="Helical" evidence="6">
    <location>
        <begin position="130"/>
        <end position="153"/>
    </location>
</feature>
<feature type="transmembrane region" description="Helical" evidence="6">
    <location>
        <begin position="174"/>
        <end position="194"/>
    </location>
</feature>
<sequence length="445" mass="46861">MGSTATGPELAASHDDEEAAPLVSAAGDGRRGAGTASQTRDLHLLSLAFFFVFLAYHAAQNLQSTVNTEGDLGTVSMGVLYTSFTLFAVAASPVVRWLGASRALVIGTSGYLLFILANLVPTWYTMVPASLYLGFTASIIWVGQGTYLTSAALSHARDNSLPDGPTLGSFNGEFWGVFASTQVIGNLISLALLRNGKDGGSITGKNLLFVVFLGCMIIGIVLMCLLSKRDEKRDNASTHSSFGAMLKYIVAPLKDRRMILLIPLIAYSGLQQAFVWAVFTKSIVTPVLGISGVGGAMAIYGASDVVCSLVAGRFTSGLHSATFIVSVGAIVQAVVLFWLLLFYSPVEGLLGAAIPLFIGALWGVGDGVLNTQLSALLGLLFEDVKEAAFAQLKVWQSGAIAVIFFLSPSITLQAMLILMAASLVVSFGLFLLLTLVVEKPSSIRA</sequence>
<dbReference type="InterPro" id="IPR044771">
    <property type="entry name" value="UN933_plant"/>
</dbReference>
<feature type="transmembrane region" description="Helical" evidence="6">
    <location>
        <begin position="206"/>
        <end position="226"/>
    </location>
</feature>